<dbReference type="RefSeq" id="WP_200379820.1">
    <property type="nucleotide sequence ID" value="NZ_NRRU01000101.1"/>
</dbReference>
<dbReference type="PANTHER" id="PTHR43297:SF2">
    <property type="entry name" value="DIPEPTIDE TRANSPORT ATP-BINDING PROTEIN DPPD"/>
    <property type="match status" value="1"/>
</dbReference>
<dbReference type="CDD" id="cd03257">
    <property type="entry name" value="ABC_NikE_OppD_transporters"/>
    <property type="match status" value="1"/>
</dbReference>
<evidence type="ECO:0000256" key="6">
    <source>
        <dbReference type="ARBA" id="ARBA00022840"/>
    </source>
</evidence>
<dbReference type="PROSITE" id="PS00211">
    <property type="entry name" value="ABC_TRANSPORTER_1"/>
    <property type="match status" value="1"/>
</dbReference>
<dbReference type="NCBIfam" id="TIGR01727">
    <property type="entry name" value="oligo_HPY"/>
    <property type="match status" value="1"/>
</dbReference>
<dbReference type="InterPro" id="IPR003439">
    <property type="entry name" value="ABC_transporter-like_ATP-bd"/>
</dbReference>
<dbReference type="InterPro" id="IPR003593">
    <property type="entry name" value="AAA+_ATPase"/>
</dbReference>
<dbReference type="GO" id="GO:0005524">
    <property type="term" value="F:ATP binding"/>
    <property type="evidence" value="ECO:0007669"/>
    <property type="project" value="UniProtKB-KW"/>
</dbReference>
<keyword evidence="4" id="KW-1003">Cell membrane</keyword>
<accession>A0ABS1DYK1</accession>
<keyword evidence="7" id="KW-0472">Membrane</keyword>
<evidence type="ECO:0000256" key="2">
    <source>
        <dbReference type="ARBA" id="ARBA00005417"/>
    </source>
</evidence>
<dbReference type="Gene3D" id="3.40.50.300">
    <property type="entry name" value="P-loop containing nucleotide triphosphate hydrolases"/>
    <property type="match status" value="1"/>
</dbReference>
<dbReference type="InterPro" id="IPR050388">
    <property type="entry name" value="ABC_Ni/Peptide_Import"/>
</dbReference>
<evidence type="ECO:0000259" key="8">
    <source>
        <dbReference type="PROSITE" id="PS50893"/>
    </source>
</evidence>
<dbReference type="EMBL" id="NRRU01000101">
    <property type="protein sequence ID" value="MBK1715167.1"/>
    <property type="molecule type" value="Genomic_DNA"/>
</dbReference>
<dbReference type="Pfam" id="PF00005">
    <property type="entry name" value="ABC_tran"/>
    <property type="match status" value="1"/>
</dbReference>
<dbReference type="PROSITE" id="PS50893">
    <property type="entry name" value="ABC_TRANSPORTER_2"/>
    <property type="match status" value="1"/>
</dbReference>
<evidence type="ECO:0000256" key="5">
    <source>
        <dbReference type="ARBA" id="ARBA00022741"/>
    </source>
</evidence>
<dbReference type="InterPro" id="IPR017871">
    <property type="entry name" value="ABC_transporter-like_CS"/>
</dbReference>
<sequence>MNAVLTPRAGARESNDTQPWPMLELERFTLRRRGVAVLDEVSLTLAAGQTLALIGESGAGKSTLAYAAMGLVRPPEVVFEGRLAVGDCDVGEASEKTLRTLRGSRIGMIFQDASAALNPCFTVLQHLSEPLRRHRGLRGADCRRRAVELLAQVGIGDPAGRLSAYPHELSGGMQQRVMIAIALACEPRLLIADEPTSALDVTIQAQIMALILERVRALGASAVFVLHDLALATQVADRVAVMYAGQIVEEGPVREVLGRPRHPYTRGLRASAIEFGAERLAPIAGVVPPLSAMPAGCRFAPRCGRASAQCSQRPQPLSIGGVRVACWHP</sequence>
<dbReference type="SMART" id="SM00382">
    <property type="entry name" value="AAA"/>
    <property type="match status" value="1"/>
</dbReference>
<gene>
    <name evidence="9" type="ORF">CKO43_20620</name>
</gene>
<comment type="subcellular location">
    <subcellularLocation>
        <location evidence="1">Cell inner membrane</location>
        <topology evidence="1">Peripheral membrane protein</topology>
    </subcellularLocation>
</comment>
<dbReference type="PANTHER" id="PTHR43297">
    <property type="entry name" value="OLIGOPEPTIDE TRANSPORT ATP-BINDING PROTEIN APPD"/>
    <property type="match status" value="1"/>
</dbReference>
<proteinExistence type="inferred from homology"/>
<keyword evidence="6 9" id="KW-0067">ATP-binding</keyword>
<dbReference type="Proteomes" id="UP001041814">
    <property type="component" value="Unassembled WGS sequence"/>
</dbReference>
<organism evidence="9 10">
    <name type="scientific">Rubrivivax gelatinosus</name>
    <name type="common">Rhodocyclus gelatinosus</name>
    <name type="synonym">Rhodopseudomonas gelatinosa</name>
    <dbReference type="NCBI Taxonomy" id="28068"/>
    <lineage>
        <taxon>Bacteria</taxon>
        <taxon>Pseudomonadati</taxon>
        <taxon>Pseudomonadota</taxon>
        <taxon>Betaproteobacteria</taxon>
        <taxon>Burkholderiales</taxon>
        <taxon>Sphaerotilaceae</taxon>
        <taxon>Rubrivivax</taxon>
    </lineage>
</organism>
<evidence type="ECO:0000256" key="1">
    <source>
        <dbReference type="ARBA" id="ARBA00004417"/>
    </source>
</evidence>
<evidence type="ECO:0000313" key="10">
    <source>
        <dbReference type="Proteomes" id="UP001041814"/>
    </source>
</evidence>
<evidence type="ECO:0000256" key="7">
    <source>
        <dbReference type="ARBA" id="ARBA00023136"/>
    </source>
</evidence>
<reference evidence="9" key="2">
    <citation type="journal article" date="2020" name="Microorganisms">
        <title>Osmotic Adaptation and Compatible Solute Biosynthesis of Phototrophic Bacteria as Revealed from Genome Analyses.</title>
        <authorList>
            <person name="Imhoff J.F."/>
            <person name="Rahn T."/>
            <person name="Kunzel S."/>
            <person name="Keller A."/>
            <person name="Neulinger S.C."/>
        </authorList>
    </citation>
    <scope>NUCLEOTIDE SEQUENCE</scope>
    <source>
        <strain evidence="9">IM 151</strain>
    </source>
</reference>
<keyword evidence="3" id="KW-0813">Transport</keyword>
<keyword evidence="10" id="KW-1185">Reference proteome</keyword>
<comment type="caution">
    <text evidence="9">The sequence shown here is derived from an EMBL/GenBank/DDBJ whole genome shotgun (WGS) entry which is preliminary data.</text>
</comment>
<dbReference type="Pfam" id="PF08352">
    <property type="entry name" value="oligo_HPY"/>
    <property type="match status" value="1"/>
</dbReference>
<evidence type="ECO:0000256" key="4">
    <source>
        <dbReference type="ARBA" id="ARBA00022475"/>
    </source>
</evidence>
<name>A0ABS1DYK1_RUBGE</name>
<reference evidence="9" key="1">
    <citation type="submission" date="2017-08" db="EMBL/GenBank/DDBJ databases">
        <authorList>
            <person name="Imhoff J.F."/>
            <person name="Rahn T."/>
            <person name="Kuenzel S."/>
            <person name="Neulinger S.C."/>
        </authorList>
    </citation>
    <scope>NUCLEOTIDE SEQUENCE</scope>
    <source>
        <strain evidence="9">IM 151</strain>
    </source>
</reference>
<dbReference type="InterPro" id="IPR013563">
    <property type="entry name" value="Oligopep_ABC_C"/>
</dbReference>
<protein>
    <submittedName>
        <fullName evidence="9">Peptide ABC transporter ATP-binding protein</fullName>
    </submittedName>
</protein>
<dbReference type="SUPFAM" id="SSF52540">
    <property type="entry name" value="P-loop containing nucleoside triphosphate hydrolases"/>
    <property type="match status" value="1"/>
</dbReference>
<feature type="domain" description="ABC transporter" evidence="8">
    <location>
        <begin position="23"/>
        <end position="269"/>
    </location>
</feature>
<evidence type="ECO:0000313" key="9">
    <source>
        <dbReference type="EMBL" id="MBK1715167.1"/>
    </source>
</evidence>
<evidence type="ECO:0000256" key="3">
    <source>
        <dbReference type="ARBA" id="ARBA00022448"/>
    </source>
</evidence>
<comment type="similarity">
    <text evidence="2">Belongs to the ABC transporter superfamily.</text>
</comment>
<dbReference type="InterPro" id="IPR027417">
    <property type="entry name" value="P-loop_NTPase"/>
</dbReference>
<keyword evidence="5" id="KW-0547">Nucleotide-binding</keyword>